<reference evidence="3" key="1">
    <citation type="journal article" date="2019" name="Int. J. Syst. Evol. Microbiol.">
        <title>The Global Catalogue of Microorganisms (GCM) 10K type strain sequencing project: providing services to taxonomists for standard genome sequencing and annotation.</title>
        <authorList>
            <consortium name="The Broad Institute Genomics Platform"/>
            <consortium name="The Broad Institute Genome Sequencing Center for Infectious Disease"/>
            <person name="Wu L."/>
            <person name="Ma J."/>
        </authorList>
    </citation>
    <scope>NUCLEOTIDE SEQUENCE [LARGE SCALE GENOMIC DNA]</scope>
    <source>
        <strain evidence="3">CGMCC 4.1622</strain>
    </source>
</reference>
<sequence>MKYPTWIKAAAAATITVTTLLGFSATTASAVSRPAAPAGIAHPADLCWHKECWIPD</sequence>
<evidence type="ECO:0000313" key="2">
    <source>
        <dbReference type="EMBL" id="MFC5640472.1"/>
    </source>
</evidence>
<evidence type="ECO:0000256" key="1">
    <source>
        <dbReference type="SAM" id="SignalP"/>
    </source>
</evidence>
<accession>A0ABW0V6E0</accession>
<dbReference type="Proteomes" id="UP001596066">
    <property type="component" value="Unassembled WGS sequence"/>
</dbReference>
<feature type="signal peptide" evidence="1">
    <location>
        <begin position="1"/>
        <end position="30"/>
    </location>
</feature>
<name>A0ABW0V6E0_9ACTN</name>
<evidence type="ECO:0000313" key="3">
    <source>
        <dbReference type="Proteomes" id="UP001596066"/>
    </source>
</evidence>
<dbReference type="RefSeq" id="WP_346141366.1">
    <property type="nucleotide sequence ID" value="NZ_BAAAUA010000004.1"/>
</dbReference>
<feature type="chain" id="PRO_5045535516" evidence="1">
    <location>
        <begin position="31"/>
        <end position="56"/>
    </location>
</feature>
<protein>
    <submittedName>
        <fullName evidence="2">Uncharacterized protein</fullName>
    </submittedName>
</protein>
<comment type="caution">
    <text evidence="2">The sequence shown here is derived from an EMBL/GenBank/DDBJ whole genome shotgun (WGS) entry which is preliminary data.</text>
</comment>
<keyword evidence="3" id="KW-1185">Reference proteome</keyword>
<dbReference type="EMBL" id="JBHSOC010000004">
    <property type="protein sequence ID" value="MFC5640472.1"/>
    <property type="molecule type" value="Genomic_DNA"/>
</dbReference>
<organism evidence="2 3">
    <name type="scientific">Kitasatospora cinereorecta</name>
    <dbReference type="NCBI Taxonomy" id="285560"/>
    <lineage>
        <taxon>Bacteria</taxon>
        <taxon>Bacillati</taxon>
        <taxon>Actinomycetota</taxon>
        <taxon>Actinomycetes</taxon>
        <taxon>Kitasatosporales</taxon>
        <taxon>Streptomycetaceae</taxon>
        <taxon>Kitasatospora</taxon>
    </lineage>
</organism>
<gene>
    <name evidence="2" type="ORF">ACFPZF_03770</name>
</gene>
<keyword evidence="1" id="KW-0732">Signal</keyword>
<proteinExistence type="predicted"/>